<dbReference type="Gene3D" id="3.30.980.10">
    <property type="entry name" value="Threonyl-trna Synthetase, Chain A, domain 2"/>
    <property type="match status" value="1"/>
</dbReference>
<dbReference type="Pfam" id="PF01411">
    <property type="entry name" value="tRNA-synt_2c"/>
    <property type="match status" value="1"/>
</dbReference>
<dbReference type="InterPro" id="IPR018164">
    <property type="entry name" value="Ala-tRNA-synth_IIc_N"/>
</dbReference>
<evidence type="ECO:0000256" key="5">
    <source>
        <dbReference type="ARBA" id="ARBA00022833"/>
    </source>
</evidence>
<keyword evidence="2" id="KW-0820">tRNA-binding</keyword>
<dbReference type="GeneID" id="301159900"/>
<dbReference type="GO" id="GO:0002161">
    <property type="term" value="F:aminoacyl-tRNA deacylase activity"/>
    <property type="evidence" value="ECO:0007669"/>
    <property type="project" value="UniProtKB-ARBA"/>
</dbReference>
<organism evidence="12 13">
    <name type="scientific">Haloferax lucentense (strain DSM 14919 / JCM 9276 / NCIMB 13854 / Aa 2.2)</name>
    <name type="common">Haloferax alicantei</name>
    <dbReference type="NCBI Taxonomy" id="1230452"/>
    <lineage>
        <taxon>Archaea</taxon>
        <taxon>Methanobacteriati</taxon>
        <taxon>Methanobacteriota</taxon>
        <taxon>Stenosarchaea group</taxon>
        <taxon>Halobacteria</taxon>
        <taxon>Halobacteriales</taxon>
        <taxon>Haloferacaceae</taxon>
        <taxon>Haloferax</taxon>
    </lineage>
</organism>
<evidence type="ECO:0000256" key="8">
    <source>
        <dbReference type="ARBA" id="ARBA00022917"/>
    </source>
</evidence>
<dbReference type="GO" id="GO:0000049">
    <property type="term" value="F:tRNA binding"/>
    <property type="evidence" value="ECO:0007669"/>
    <property type="project" value="UniProtKB-KW"/>
</dbReference>
<evidence type="ECO:0000256" key="1">
    <source>
        <dbReference type="ARBA" id="ARBA00008226"/>
    </source>
</evidence>
<dbReference type="SUPFAM" id="SSF55186">
    <property type="entry name" value="ThrRS/AlaRS common domain"/>
    <property type="match status" value="1"/>
</dbReference>
<comment type="similarity">
    <text evidence="1">Belongs to the class-II aminoacyl-tRNA synthetase family.</text>
</comment>
<dbReference type="Gene3D" id="2.40.30.130">
    <property type="match status" value="1"/>
</dbReference>
<dbReference type="InterPro" id="IPR018165">
    <property type="entry name" value="Ala-tRNA-synth_IIc_core"/>
</dbReference>
<name>M0H2V2_HALL2</name>
<evidence type="ECO:0000256" key="10">
    <source>
        <dbReference type="SAM" id="Coils"/>
    </source>
</evidence>
<dbReference type="EMBL" id="AOLH01000002">
    <property type="protein sequence ID" value="ELZ78846.1"/>
    <property type="molecule type" value="Genomic_DNA"/>
</dbReference>
<keyword evidence="4" id="KW-0547">Nucleotide-binding</keyword>
<keyword evidence="7" id="KW-0694">RNA-binding</keyword>
<evidence type="ECO:0000313" key="12">
    <source>
        <dbReference type="EMBL" id="ELZ78846.1"/>
    </source>
</evidence>
<evidence type="ECO:0000256" key="2">
    <source>
        <dbReference type="ARBA" id="ARBA00022555"/>
    </source>
</evidence>
<dbReference type="InterPro" id="IPR009000">
    <property type="entry name" value="Transl_B-barrel_sf"/>
</dbReference>
<sequence length="398" mass="41700">MSDSLASESPTVRAFDATVTRVDGRSVVLDETYFYPEGGGQPADRGVLGGVDVEHVRTNADGAVVHDLAADPDFAAGDEVTGVVDDDFRTYCMRAHTASHVLYGAGRRIFDDLGYGGFDISAEKVRVDFETSTEVDDDALVELERLVNRAVWDSREVSWEEIPVAEARDREEIAFNVKTEEGVFSESETVRVVSIDGWDWAACGGTHVSNTVEIGPVEVLGRSNPGEGLTRVEFAVGPSAVDRRAAVRGSAYEAARALGTNLDGLGESAAAVAAAREELESELADLKSEVLRSRLADFETVERDGLTWNVGAVSGFDANEVGEAAKEARDGAAVDVFVAVGESDAPFVVVASAGDAAAGEVVAEVTDEFGGGGGGGPTFAQGGGLGAPADEVLAYLRD</sequence>
<dbReference type="InterPro" id="IPR050058">
    <property type="entry name" value="Ala-tRNA_ligase"/>
</dbReference>
<evidence type="ECO:0000256" key="3">
    <source>
        <dbReference type="ARBA" id="ARBA00022598"/>
    </source>
</evidence>
<evidence type="ECO:0000256" key="6">
    <source>
        <dbReference type="ARBA" id="ARBA00022840"/>
    </source>
</evidence>
<dbReference type="SMART" id="SM00863">
    <property type="entry name" value="tRNA_SAD"/>
    <property type="match status" value="1"/>
</dbReference>
<dbReference type="AlphaFoldDB" id="M0H2V2"/>
<feature type="coiled-coil region" evidence="10">
    <location>
        <begin position="269"/>
        <end position="296"/>
    </location>
</feature>
<evidence type="ECO:0000259" key="11">
    <source>
        <dbReference type="PROSITE" id="PS50860"/>
    </source>
</evidence>
<keyword evidence="6" id="KW-0067">ATP-binding</keyword>
<reference evidence="12 13" key="1">
    <citation type="journal article" date="2014" name="PLoS Genet.">
        <title>Phylogenetically driven sequencing of extremely halophilic archaea reveals strategies for static and dynamic osmo-response.</title>
        <authorList>
            <person name="Becker E.A."/>
            <person name="Seitzer P.M."/>
            <person name="Tritt A."/>
            <person name="Larsen D."/>
            <person name="Krusor M."/>
            <person name="Yao A.I."/>
            <person name="Wu D."/>
            <person name="Madern D."/>
            <person name="Eisen J.A."/>
            <person name="Darling A.E."/>
            <person name="Facciotti M.T."/>
        </authorList>
    </citation>
    <scope>NUCLEOTIDE SEQUENCE [LARGE SCALE GENOMIC DNA]</scope>
    <source>
        <strain evidence="13">DSM 14919 / CCM 7023 / CIP 107410 / JCM 9276 / NCIMB 13854 / Aa 2.2</strain>
    </source>
</reference>
<dbReference type="Gene3D" id="3.10.310.40">
    <property type="match status" value="1"/>
</dbReference>
<dbReference type="RefSeq" id="WP_004061400.1">
    <property type="nucleotide sequence ID" value="NZ_AOLH01000002.1"/>
</dbReference>
<dbReference type="PANTHER" id="PTHR11777:SF9">
    <property type="entry name" value="ALANINE--TRNA LIGASE, CYTOPLASMIC"/>
    <property type="match status" value="1"/>
</dbReference>
<evidence type="ECO:0000256" key="4">
    <source>
        <dbReference type="ARBA" id="ARBA00022741"/>
    </source>
</evidence>
<dbReference type="Proteomes" id="UP000011535">
    <property type="component" value="Unassembled WGS sequence"/>
</dbReference>
<evidence type="ECO:0000256" key="7">
    <source>
        <dbReference type="ARBA" id="ARBA00022884"/>
    </source>
</evidence>
<dbReference type="InterPro" id="IPR012947">
    <property type="entry name" value="tRNA_SAD"/>
</dbReference>
<dbReference type="GO" id="GO:0004813">
    <property type="term" value="F:alanine-tRNA ligase activity"/>
    <property type="evidence" value="ECO:0007669"/>
    <property type="project" value="InterPro"/>
</dbReference>
<keyword evidence="3" id="KW-0436">Ligase</keyword>
<keyword evidence="8" id="KW-0648">Protein biosynthesis</keyword>
<keyword evidence="9 12" id="KW-0030">Aminoacyl-tRNA synthetase</keyword>
<accession>M0H2V2</accession>
<comment type="caution">
    <text evidence="12">The sequence shown here is derived from an EMBL/GenBank/DDBJ whole genome shotgun (WGS) entry which is preliminary data.</text>
</comment>
<dbReference type="GO" id="GO:0005524">
    <property type="term" value="F:ATP binding"/>
    <property type="evidence" value="ECO:0007669"/>
    <property type="project" value="UniProtKB-KW"/>
</dbReference>
<proteinExistence type="inferred from homology"/>
<dbReference type="PROSITE" id="PS50860">
    <property type="entry name" value="AA_TRNA_LIGASE_II_ALA"/>
    <property type="match status" value="1"/>
</dbReference>
<evidence type="ECO:0000256" key="9">
    <source>
        <dbReference type="ARBA" id="ARBA00023146"/>
    </source>
</evidence>
<keyword evidence="10" id="KW-0175">Coiled coil</keyword>
<dbReference type="SUPFAM" id="SSF50447">
    <property type="entry name" value="Translation proteins"/>
    <property type="match status" value="1"/>
</dbReference>
<dbReference type="PANTHER" id="PTHR11777">
    <property type="entry name" value="ALANYL-TRNA SYNTHETASE"/>
    <property type="match status" value="1"/>
</dbReference>
<dbReference type="GO" id="GO:0006419">
    <property type="term" value="P:alanyl-tRNA aminoacylation"/>
    <property type="evidence" value="ECO:0007669"/>
    <property type="project" value="InterPro"/>
</dbReference>
<protein>
    <submittedName>
        <fullName evidence="12">Alanyl-tRNA synthetase</fullName>
    </submittedName>
</protein>
<evidence type="ECO:0000313" key="13">
    <source>
        <dbReference type="Proteomes" id="UP000011535"/>
    </source>
</evidence>
<dbReference type="InterPro" id="IPR018163">
    <property type="entry name" value="Thr/Ala-tRNA-synth_IIc_edit"/>
</dbReference>
<dbReference type="PATRIC" id="fig|1230452.3.peg.197"/>
<keyword evidence="5" id="KW-0862">Zinc</keyword>
<dbReference type="Pfam" id="PF07973">
    <property type="entry name" value="tRNA_SAD"/>
    <property type="match status" value="1"/>
</dbReference>
<gene>
    <name evidence="12" type="ORF">C456_00952</name>
</gene>
<feature type="domain" description="Alanyl-transfer RNA synthetases family profile" evidence="11">
    <location>
        <begin position="1"/>
        <end position="246"/>
    </location>
</feature>